<comment type="subcellular location">
    <subcellularLocation>
        <location evidence="1">Membrane</location>
        <topology evidence="1">Single-pass membrane protein</topology>
    </subcellularLocation>
</comment>
<dbReference type="GO" id="GO:0016020">
    <property type="term" value="C:membrane"/>
    <property type="evidence" value="ECO:0007669"/>
    <property type="project" value="UniProtKB-SubCell"/>
</dbReference>
<evidence type="ECO:0000256" key="7">
    <source>
        <dbReference type="SAM" id="Phobius"/>
    </source>
</evidence>
<name>A0A1V9XBM9_9ACAR</name>
<keyword evidence="5 7" id="KW-0472">Membrane</keyword>
<dbReference type="PANTHER" id="PTHR14409">
    <property type="entry name" value="MANNOSIDASE, BETA A, LYSOSOMAL-LIKE, MANBAL PROTEIN"/>
    <property type="match status" value="1"/>
</dbReference>
<dbReference type="AlphaFoldDB" id="A0A1V9XBM9"/>
<accession>A0A1V9XBM9</accession>
<evidence type="ECO:0000313" key="8">
    <source>
        <dbReference type="EMBL" id="OQR70768.1"/>
    </source>
</evidence>
<comment type="caution">
    <text evidence="8">The sequence shown here is derived from an EMBL/GenBank/DDBJ whole genome shotgun (WGS) entry which is preliminary data.</text>
</comment>
<dbReference type="OrthoDB" id="6515683at2759"/>
<evidence type="ECO:0000256" key="6">
    <source>
        <dbReference type="SAM" id="MobiDB-lite"/>
    </source>
</evidence>
<dbReference type="InterPro" id="IPR009621">
    <property type="entry name" value="UPF0239"/>
</dbReference>
<evidence type="ECO:0000256" key="1">
    <source>
        <dbReference type="ARBA" id="ARBA00004167"/>
    </source>
</evidence>
<keyword evidence="3 7" id="KW-0812">Transmembrane</keyword>
<protein>
    <submittedName>
        <fullName evidence="8">Protein anon-73B1-like</fullName>
    </submittedName>
</protein>
<sequence length="86" mass="9151">MADLLEPLSTSEYIIDEVLRYGLFFGAIFQAVCIAAAIWLPANEDPEEESCGSGPNGSKSGPAPPSRSKGAKHSGDNNSGNKKKRR</sequence>
<proteinExistence type="inferred from homology"/>
<organism evidence="8 9">
    <name type="scientific">Tropilaelaps mercedesae</name>
    <dbReference type="NCBI Taxonomy" id="418985"/>
    <lineage>
        <taxon>Eukaryota</taxon>
        <taxon>Metazoa</taxon>
        <taxon>Ecdysozoa</taxon>
        <taxon>Arthropoda</taxon>
        <taxon>Chelicerata</taxon>
        <taxon>Arachnida</taxon>
        <taxon>Acari</taxon>
        <taxon>Parasitiformes</taxon>
        <taxon>Mesostigmata</taxon>
        <taxon>Gamasina</taxon>
        <taxon>Dermanyssoidea</taxon>
        <taxon>Laelapidae</taxon>
        <taxon>Tropilaelaps</taxon>
    </lineage>
</organism>
<dbReference type="InParanoid" id="A0A1V9XBM9"/>
<gene>
    <name evidence="8" type="ORF">BIW11_11413</name>
</gene>
<dbReference type="Proteomes" id="UP000192247">
    <property type="component" value="Unassembled WGS sequence"/>
</dbReference>
<evidence type="ECO:0000256" key="2">
    <source>
        <dbReference type="ARBA" id="ARBA00006839"/>
    </source>
</evidence>
<keyword evidence="9" id="KW-1185">Reference proteome</keyword>
<evidence type="ECO:0000256" key="4">
    <source>
        <dbReference type="ARBA" id="ARBA00022989"/>
    </source>
</evidence>
<dbReference type="Pfam" id="PF06783">
    <property type="entry name" value="UPF0239"/>
    <property type="match status" value="1"/>
</dbReference>
<dbReference type="EMBL" id="MNPL01016132">
    <property type="protein sequence ID" value="OQR70768.1"/>
    <property type="molecule type" value="Genomic_DNA"/>
</dbReference>
<keyword evidence="4 7" id="KW-1133">Transmembrane helix</keyword>
<feature type="region of interest" description="Disordered" evidence="6">
    <location>
        <begin position="45"/>
        <end position="86"/>
    </location>
</feature>
<evidence type="ECO:0000256" key="5">
    <source>
        <dbReference type="ARBA" id="ARBA00023136"/>
    </source>
</evidence>
<feature type="transmembrane region" description="Helical" evidence="7">
    <location>
        <begin position="21"/>
        <end position="40"/>
    </location>
</feature>
<dbReference type="PANTHER" id="PTHR14409:SF0">
    <property type="entry name" value="PROTEIN MANBAL"/>
    <property type="match status" value="1"/>
</dbReference>
<reference evidence="8 9" key="1">
    <citation type="journal article" date="2017" name="Gigascience">
        <title>Draft genome of the honey bee ectoparasitic mite, Tropilaelaps mercedesae, is shaped by the parasitic life history.</title>
        <authorList>
            <person name="Dong X."/>
            <person name="Armstrong S.D."/>
            <person name="Xia D."/>
            <person name="Makepeace B.L."/>
            <person name="Darby A.C."/>
            <person name="Kadowaki T."/>
        </authorList>
    </citation>
    <scope>NUCLEOTIDE SEQUENCE [LARGE SCALE GENOMIC DNA]</scope>
    <source>
        <strain evidence="8">Wuxi-XJTLU</strain>
    </source>
</reference>
<evidence type="ECO:0000313" key="9">
    <source>
        <dbReference type="Proteomes" id="UP000192247"/>
    </source>
</evidence>
<comment type="similarity">
    <text evidence="2">Belongs to the UPF0239 family.</text>
</comment>
<evidence type="ECO:0000256" key="3">
    <source>
        <dbReference type="ARBA" id="ARBA00022692"/>
    </source>
</evidence>